<name>A0ABT7DVH2_9NEIS</name>
<organism evidence="1 2">
    <name type="scientific">Parachitinimonas caeni</name>
    <dbReference type="NCBI Taxonomy" id="3031301"/>
    <lineage>
        <taxon>Bacteria</taxon>
        <taxon>Pseudomonadati</taxon>
        <taxon>Pseudomonadota</taxon>
        <taxon>Betaproteobacteria</taxon>
        <taxon>Neisseriales</taxon>
        <taxon>Chitinibacteraceae</taxon>
        <taxon>Parachitinimonas</taxon>
    </lineage>
</organism>
<accession>A0ABT7DVH2</accession>
<keyword evidence="2" id="KW-1185">Reference proteome</keyword>
<protein>
    <submittedName>
        <fullName evidence="1">Uncharacterized protein</fullName>
    </submittedName>
</protein>
<dbReference type="Proteomes" id="UP001172778">
    <property type="component" value="Unassembled WGS sequence"/>
</dbReference>
<comment type="caution">
    <text evidence="1">The sequence shown here is derived from an EMBL/GenBank/DDBJ whole genome shotgun (WGS) entry which is preliminary data.</text>
</comment>
<proteinExistence type="predicted"/>
<sequence>MLWKKKFKAAELLDEPRNVHYVFAHQALRQLCQEDPLRFFAIIGSEEQMDFLAWAWGVTEKNVGEKADGYRVEEVAVTRGRILDRPGIIVQLPQPRATAEAHFVGIVLDVPLSEASPPEKVGFRYFVLECGTHLDGTERTVLCEWTADGDHRNYGDGPAITVQDFVAAIEKRLVMK</sequence>
<evidence type="ECO:0000313" key="2">
    <source>
        <dbReference type="Proteomes" id="UP001172778"/>
    </source>
</evidence>
<dbReference type="EMBL" id="JARRAF010000007">
    <property type="protein sequence ID" value="MDK2124067.1"/>
    <property type="molecule type" value="Genomic_DNA"/>
</dbReference>
<gene>
    <name evidence="1" type="ORF">PZA18_08410</name>
</gene>
<evidence type="ECO:0000313" key="1">
    <source>
        <dbReference type="EMBL" id="MDK2124067.1"/>
    </source>
</evidence>
<dbReference type="RefSeq" id="WP_284100370.1">
    <property type="nucleotide sequence ID" value="NZ_JARRAF010000007.1"/>
</dbReference>
<reference evidence="1" key="1">
    <citation type="submission" date="2023-03" db="EMBL/GenBank/DDBJ databases">
        <title>Chitinimonas shenzhenensis gen. nov., sp. nov., a novel member of family Burkholderiaceae isolated from activated sludge collected in Shen Zhen, China.</title>
        <authorList>
            <person name="Wang X."/>
        </authorList>
    </citation>
    <scope>NUCLEOTIDE SEQUENCE</scope>
    <source>
        <strain evidence="1">DQS-5</strain>
    </source>
</reference>